<sequence>MTISPTSVSPVAQPWHAVYPDPKTTAPSISRAEVLKWFREGKRAGRDFVLVDLRRTDSEYSYLVADHVTQGGTIRGSLNLPAQTIFSSLPTLYTLLSGGDVKQVVWYCGSCGGRGTRAAAWFADYLEKRQDSSMQSLVLEGGIKGWVASGTDYTEWMDEYDATVWARK</sequence>
<dbReference type="Pfam" id="PF00581">
    <property type="entry name" value="Rhodanese"/>
    <property type="match status" value="1"/>
</dbReference>
<organism evidence="2 3">
    <name type="scientific">Penicillium malachiteum</name>
    <dbReference type="NCBI Taxonomy" id="1324776"/>
    <lineage>
        <taxon>Eukaryota</taxon>
        <taxon>Fungi</taxon>
        <taxon>Dikarya</taxon>
        <taxon>Ascomycota</taxon>
        <taxon>Pezizomycotina</taxon>
        <taxon>Eurotiomycetes</taxon>
        <taxon>Eurotiomycetidae</taxon>
        <taxon>Eurotiales</taxon>
        <taxon>Aspergillaceae</taxon>
        <taxon>Penicillium</taxon>
    </lineage>
</organism>
<evidence type="ECO:0000313" key="3">
    <source>
        <dbReference type="Proteomes" id="UP001215712"/>
    </source>
</evidence>
<dbReference type="AlphaFoldDB" id="A0AAD6MSA6"/>
<dbReference type="SMART" id="SM00450">
    <property type="entry name" value="RHOD"/>
    <property type="match status" value="1"/>
</dbReference>
<gene>
    <name evidence="2" type="ORF">N7493_009547</name>
</gene>
<dbReference type="SUPFAM" id="SSF52821">
    <property type="entry name" value="Rhodanese/Cell cycle control phosphatase"/>
    <property type="match status" value="1"/>
</dbReference>
<keyword evidence="3" id="KW-1185">Reference proteome</keyword>
<dbReference type="EMBL" id="JAQJAN010000017">
    <property type="protein sequence ID" value="KAJ5709955.1"/>
    <property type="molecule type" value="Genomic_DNA"/>
</dbReference>
<dbReference type="Proteomes" id="UP001215712">
    <property type="component" value="Unassembled WGS sequence"/>
</dbReference>
<dbReference type="InterPro" id="IPR036873">
    <property type="entry name" value="Rhodanese-like_dom_sf"/>
</dbReference>
<dbReference type="PROSITE" id="PS50206">
    <property type="entry name" value="RHODANESE_3"/>
    <property type="match status" value="1"/>
</dbReference>
<evidence type="ECO:0000313" key="2">
    <source>
        <dbReference type="EMBL" id="KAJ5709955.1"/>
    </source>
</evidence>
<comment type="caution">
    <text evidence="2">The sequence shown here is derived from an EMBL/GenBank/DDBJ whole genome shotgun (WGS) entry which is preliminary data.</text>
</comment>
<reference evidence="2" key="2">
    <citation type="submission" date="2023-01" db="EMBL/GenBank/DDBJ databases">
        <authorList>
            <person name="Petersen C."/>
        </authorList>
    </citation>
    <scope>NUCLEOTIDE SEQUENCE</scope>
    <source>
        <strain evidence="2">IBT 17514</strain>
    </source>
</reference>
<proteinExistence type="predicted"/>
<protein>
    <submittedName>
        <fullName evidence="2">Rhodanese-like protein</fullName>
    </submittedName>
</protein>
<feature type="domain" description="Rhodanese" evidence="1">
    <location>
        <begin position="44"/>
        <end position="155"/>
    </location>
</feature>
<dbReference type="InterPro" id="IPR001763">
    <property type="entry name" value="Rhodanese-like_dom"/>
</dbReference>
<dbReference type="Gene3D" id="3.40.250.10">
    <property type="entry name" value="Rhodanese-like domain"/>
    <property type="match status" value="1"/>
</dbReference>
<evidence type="ECO:0000259" key="1">
    <source>
        <dbReference type="PROSITE" id="PS50206"/>
    </source>
</evidence>
<accession>A0AAD6MSA6</accession>
<name>A0AAD6MSA6_9EURO</name>
<reference evidence="2" key="1">
    <citation type="journal article" date="2023" name="IMA Fungus">
        <title>Comparative genomic study of the Penicillium genus elucidates a diverse pangenome and 15 lateral gene transfer events.</title>
        <authorList>
            <person name="Petersen C."/>
            <person name="Sorensen T."/>
            <person name="Nielsen M.R."/>
            <person name="Sondergaard T.E."/>
            <person name="Sorensen J.L."/>
            <person name="Fitzpatrick D.A."/>
            <person name="Frisvad J.C."/>
            <person name="Nielsen K.L."/>
        </authorList>
    </citation>
    <scope>NUCLEOTIDE SEQUENCE</scope>
    <source>
        <strain evidence="2">IBT 17514</strain>
    </source>
</reference>